<dbReference type="AlphaFoldDB" id="A0A401SY19"/>
<dbReference type="PROSITE" id="PS50004">
    <property type="entry name" value="C2"/>
    <property type="match status" value="4"/>
</dbReference>
<dbReference type="InterPro" id="IPR006614">
    <property type="entry name" value="Peroxin/Ferlin"/>
</dbReference>
<dbReference type="GO" id="GO:0061025">
    <property type="term" value="P:membrane fusion"/>
    <property type="evidence" value="ECO:0007669"/>
    <property type="project" value="TreeGrafter"/>
</dbReference>
<dbReference type="OrthoDB" id="270970at2759"/>
<feature type="domain" description="C2" evidence="11">
    <location>
        <begin position="165"/>
        <end position="283"/>
    </location>
</feature>
<dbReference type="InterPro" id="IPR012968">
    <property type="entry name" value="FerIin_dom"/>
</dbReference>
<dbReference type="InterPro" id="IPR012560">
    <property type="entry name" value="Ferlin_A-domain"/>
</dbReference>
<dbReference type="Gene3D" id="2.60.40.150">
    <property type="entry name" value="C2 domain"/>
    <property type="match status" value="4"/>
</dbReference>
<keyword evidence="4" id="KW-1003">Cell membrane</keyword>
<dbReference type="SMART" id="SM01202">
    <property type="entry name" value="FerI"/>
    <property type="match status" value="1"/>
</dbReference>
<dbReference type="GO" id="GO:0030659">
    <property type="term" value="C:cytoplasmic vesicle membrane"/>
    <property type="evidence" value="ECO:0007669"/>
    <property type="project" value="UniProtKB-SubCell"/>
</dbReference>
<sequence length="1042" mass="120441">MLRVGGLAAYRQESSQLHLSVLFRGKKKRTSLSDEEKNVKWNEVLEFKLKGNPLDAKSSLQIHLKGKDKVGKGRFLGSVNVRLANLVGERSRNISFVKVPLLDKKKQKTKNLLSFEIVYEPPLVNKKETKEGKPGHPEQDDTINVPRLQEIPLRSQSPSPENASVRGTAKFAQKVSDKPQDFQVRVRIIEGRQLQGANIRPVVKVYVGDTVFRTRIKRGNNPIFDELFFQNFHKPPSEVFNTLIHLQVLNSHSLRADSMIGVFKLDVGSVYDLPDHAVLRKWLLLYEPDDLQSMAKGYLKVSIIVLTAGDKAPIDKRGTNEEDDVESNLLQPAGVLSRWVTFEVKIYRAEDISHMSKGLMSNLKHVFGGDRDKEGVDSFLEVSFAGRKIVTKVVENHINPEWNQVIYLKSRFPSLCESIRFTVCERKSAVKSHPLGTTHLSISKISMTGSEDDETPGFLPTFGPCFLNLYGSPREGLDSSDKYDELNLGKSEGVAYRGRILIELVTRMDETVGKTIDDLLLEDFSIVQRYLHRRRYSLCVVFYSATQMQEVKEPVQFEVSVGNYGNKFDKSCKLHASTTQYSQVMFDGNYYYYLPWCDTKPVAALTSHWENIEHRLDRLNILLKIIDKLRANVEEIRTTLPSEGSRLTGMWVKMLDRVVKDCNRSLPPLKRLPQVTALDQQLYDQQVLLLKKIRKLAEKLRDRNINVKEKLPEVEEWLERLSVLAEEQPLDKSQNQRTVAQLRVRIWMGLSTDEEEFEKYIDGKILVAAERKGFRHLPMEEIECPVGWEWKEDWMPDLYRAVDELGWEYGKAVPPETTPRHWNPTEKAYHTNRRRRWKRERMRKPDRSRQMKREEIDQDGWEYAPLFGWKFHIKQNKGDIYRRRRWRRRLIPKEQMGPVAIFRLEGSLCRESSEVHQEDLEEQEKPVGHQELYGMTAPFISCILDPPNAFQFRGYIYQARGLLPTDISSSADPYVQVSLLHQSKRTDIIRGTLNPIWDQTLIFEEVEIYGNLREVVECPPFVSLELFDSNRAVSHTAVGLSF</sequence>
<feature type="domain" description="C2" evidence="11">
    <location>
        <begin position="321"/>
        <end position="455"/>
    </location>
</feature>
<dbReference type="InterPro" id="IPR035892">
    <property type="entry name" value="C2_domain_sf"/>
</dbReference>
<evidence type="ECO:0000313" key="12">
    <source>
        <dbReference type="EMBL" id="GCC35302.1"/>
    </source>
</evidence>
<dbReference type="SMART" id="SM01200">
    <property type="entry name" value="FerA"/>
    <property type="match status" value="1"/>
</dbReference>
<dbReference type="InterPro" id="IPR037720">
    <property type="entry name" value="C2B_Ferlin"/>
</dbReference>
<feature type="domain" description="C2" evidence="11">
    <location>
        <begin position="1"/>
        <end position="96"/>
    </location>
</feature>
<keyword evidence="8" id="KW-1133">Transmembrane helix</keyword>
<comment type="subcellular location">
    <subcellularLocation>
        <location evidence="1">Cell membrane</location>
        <topology evidence="1">Single-pass type II membrane protein</topology>
    </subcellularLocation>
    <subcellularLocation>
        <location evidence="2">Cytoplasmic vesicle membrane</location>
        <topology evidence="2">Single-pass type II membrane protein</topology>
    </subcellularLocation>
</comment>
<dbReference type="GO" id="GO:0007009">
    <property type="term" value="P:plasma membrane organization"/>
    <property type="evidence" value="ECO:0007669"/>
    <property type="project" value="TreeGrafter"/>
</dbReference>
<dbReference type="EMBL" id="BEZZ01000684">
    <property type="protein sequence ID" value="GCC35302.1"/>
    <property type="molecule type" value="Genomic_DNA"/>
</dbReference>
<evidence type="ECO:0000256" key="9">
    <source>
        <dbReference type="ARBA" id="ARBA00023136"/>
    </source>
</evidence>
<evidence type="ECO:0000256" key="8">
    <source>
        <dbReference type="ARBA" id="ARBA00022989"/>
    </source>
</evidence>
<feature type="domain" description="C2" evidence="11">
    <location>
        <begin position="934"/>
        <end position="1042"/>
    </location>
</feature>
<dbReference type="Proteomes" id="UP000287033">
    <property type="component" value="Unassembled WGS sequence"/>
</dbReference>
<dbReference type="CDD" id="cd04011">
    <property type="entry name" value="C2B_Ferlin"/>
    <property type="match status" value="1"/>
</dbReference>
<keyword evidence="7" id="KW-0735">Signal-anchor</keyword>
<dbReference type="SMART" id="SM00239">
    <property type="entry name" value="C2"/>
    <property type="match status" value="4"/>
</dbReference>
<evidence type="ECO:0000259" key="11">
    <source>
        <dbReference type="PROSITE" id="PS50004"/>
    </source>
</evidence>
<evidence type="ECO:0000256" key="3">
    <source>
        <dbReference type="ARBA" id="ARBA00007561"/>
    </source>
</evidence>
<evidence type="ECO:0000256" key="7">
    <source>
        <dbReference type="ARBA" id="ARBA00022968"/>
    </source>
</evidence>
<dbReference type="STRING" id="137246.A0A401SY19"/>
<dbReference type="Pfam" id="PF08151">
    <property type="entry name" value="FerI"/>
    <property type="match status" value="1"/>
</dbReference>
<proteinExistence type="inferred from homology"/>
<evidence type="ECO:0000256" key="6">
    <source>
        <dbReference type="ARBA" id="ARBA00022737"/>
    </source>
</evidence>
<keyword evidence="13" id="KW-1185">Reference proteome</keyword>
<evidence type="ECO:0000256" key="2">
    <source>
        <dbReference type="ARBA" id="ARBA00004483"/>
    </source>
</evidence>
<reference evidence="12 13" key="1">
    <citation type="journal article" date="2018" name="Nat. Ecol. Evol.">
        <title>Shark genomes provide insights into elasmobranch evolution and the origin of vertebrates.</title>
        <authorList>
            <person name="Hara Y"/>
            <person name="Yamaguchi K"/>
            <person name="Onimaru K"/>
            <person name="Kadota M"/>
            <person name="Koyanagi M"/>
            <person name="Keeley SD"/>
            <person name="Tatsumi K"/>
            <person name="Tanaka K"/>
            <person name="Motone F"/>
            <person name="Kageyama Y"/>
            <person name="Nozu R"/>
            <person name="Adachi N"/>
            <person name="Nishimura O"/>
            <person name="Nakagawa R"/>
            <person name="Tanegashima C"/>
            <person name="Kiyatake I"/>
            <person name="Matsumoto R"/>
            <person name="Murakumo K"/>
            <person name="Nishida K"/>
            <person name="Terakita A"/>
            <person name="Kuratani S"/>
            <person name="Sato K"/>
            <person name="Hyodo S Kuraku.S."/>
        </authorList>
    </citation>
    <scope>NUCLEOTIDE SEQUENCE [LARGE SCALE GENOMIC DNA]</scope>
</reference>
<dbReference type="SUPFAM" id="SSF49562">
    <property type="entry name" value="C2 domain (Calcium/lipid-binding domain, CaLB)"/>
    <property type="match status" value="4"/>
</dbReference>
<accession>A0A401SY19</accession>
<dbReference type="PANTHER" id="PTHR12546:SF34">
    <property type="entry name" value="FER-1-LIKE PROTEIN 5"/>
    <property type="match status" value="1"/>
</dbReference>
<protein>
    <recommendedName>
        <fullName evidence="11">C2 domain-containing protein</fullName>
    </recommendedName>
</protein>
<name>A0A401SY19_CHIPU</name>
<comment type="similarity">
    <text evidence="3">Belongs to the ferlin family.</text>
</comment>
<dbReference type="Pfam" id="PF00168">
    <property type="entry name" value="C2"/>
    <property type="match status" value="4"/>
</dbReference>
<dbReference type="SMART" id="SM00694">
    <property type="entry name" value="DysFC"/>
    <property type="match status" value="2"/>
</dbReference>
<keyword evidence="5" id="KW-0812">Transmembrane</keyword>
<dbReference type="InterPro" id="IPR037722">
    <property type="entry name" value="C2C_Ferlin"/>
</dbReference>
<organism evidence="12 13">
    <name type="scientific">Chiloscyllium punctatum</name>
    <name type="common">Brownbanded bambooshark</name>
    <name type="synonym">Hemiscyllium punctatum</name>
    <dbReference type="NCBI Taxonomy" id="137246"/>
    <lineage>
        <taxon>Eukaryota</taxon>
        <taxon>Metazoa</taxon>
        <taxon>Chordata</taxon>
        <taxon>Craniata</taxon>
        <taxon>Vertebrata</taxon>
        <taxon>Chondrichthyes</taxon>
        <taxon>Elasmobranchii</taxon>
        <taxon>Galeomorphii</taxon>
        <taxon>Galeoidea</taxon>
        <taxon>Orectolobiformes</taxon>
        <taxon>Hemiscylliidae</taxon>
        <taxon>Chiloscyllium</taxon>
    </lineage>
</organism>
<dbReference type="Pfam" id="PF08165">
    <property type="entry name" value="FerA"/>
    <property type="match status" value="1"/>
</dbReference>
<gene>
    <name evidence="12" type="ORF">chiPu_0013785</name>
</gene>
<dbReference type="GO" id="GO:0005886">
    <property type="term" value="C:plasma membrane"/>
    <property type="evidence" value="ECO:0007669"/>
    <property type="project" value="UniProtKB-SubCell"/>
</dbReference>
<dbReference type="InterPro" id="IPR037721">
    <property type="entry name" value="Ferlin"/>
</dbReference>
<evidence type="ECO:0000256" key="1">
    <source>
        <dbReference type="ARBA" id="ARBA00004401"/>
    </source>
</evidence>
<comment type="caution">
    <text evidence="12">The sequence shown here is derived from an EMBL/GenBank/DDBJ whole genome shotgun (WGS) entry which is preliminary data.</text>
</comment>
<evidence type="ECO:0000256" key="5">
    <source>
        <dbReference type="ARBA" id="ARBA00022692"/>
    </source>
</evidence>
<keyword evidence="10" id="KW-0968">Cytoplasmic vesicle</keyword>
<evidence type="ECO:0000256" key="4">
    <source>
        <dbReference type="ARBA" id="ARBA00022475"/>
    </source>
</evidence>
<dbReference type="PANTHER" id="PTHR12546">
    <property type="entry name" value="FER-1-LIKE"/>
    <property type="match status" value="1"/>
</dbReference>
<evidence type="ECO:0000256" key="10">
    <source>
        <dbReference type="ARBA" id="ARBA00023329"/>
    </source>
</evidence>
<dbReference type="CDD" id="cd04018">
    <property type="entry name" value="C2C_Ferlin"/>
    <property type="match status" value="1"/>
</dbReference>
<evidence type="ECO:0000313" key="13">
    <source>
        <dbReference type="Proteomes" id="UP000287033"/>
    </source>
</evidence>
<dbReference type="OMA" id="HWENIEH"/>
<dbReference type="InterPro" id="IPR000008">
    <property type="entry name" value="C2_dom"/>
</dbReference>
<keyword evidence="9" id="KW-0472">Membrane</keyword>
<keyword evidence="6" id="KW-0677">Repeat</keyword>